<dbReference type="GO" id="GO:0003677">
    <property type="term" value="F:DNA binding"/>
    <property type="evidence" value="ECO:0007669"/>
    <property type="project" value="InterPro"/>
</dbReference>
<feature type="non-terminal residue" evidence="6">
    <location>
        <position position="1"/>
    </location>
</feature>
<sequence>ASGFLPCLEVAATVTTIGRSMLEATRKYIHEHWGTPEGIMTTFPQLSVSDCENYRMRV</sequence>
<organism evidence="6">
    <name type="scientific">Varanid herpesvirus 1</name>
    <dbReference type="NCBI Taxonomy" id="253159"/>
    <lineage>
        <taxon>Viruses</taxon>
        <taxon>Duplodnaviria</taxon>
        <taxon>Heunggongvirae</taxon>
        <taxon>Peploviricota</taxon>
        <taxon>Herviviricetes</taxon>
        <taxon>Herpesvirales</taxon>
    </lineage>
</organism>
<dbReference type="GO" id="GO:0003887">
    <property type="term" value="F:DNA-directed DNA polymerase activity"/>
    <property type="evidence" value="ECO:0007669"/>
    <property type="project" value="UniProtKB-KW"/>
</dbReference>
<dbReference type="GO" id="GO:0000166">
    <property type="term" value="F:nucleotide binding"/>
    <property type="evidence" value="ECO:0007669"/>
    <property type="project" value="InterPro"/>
</dbReference>
<feature type="non-terminal residue" evidence="6">
    <location>
        <position position="58"/>
    </location>
</feature>
<evidence type="ECO:0000256" key="1">
    <source>
        <dbReference type="ARBA" id="ARBA00012417"/>
    </source>
</evidence>
<reference evidence="6" key="1">
    <citation type="submission" date="2003-10" db="EMBL/GenBank/DDBJ databases">
        <authorList>
            <person name="Wellehan J.F.X."/>
            <person name="Johnson A.J."/>
            <person name="Latimer K.S."/>
            <person name="Detrisac C."/>
            <person name="Heard D.J."/>
            <person name="Terrell S.P."/>
            <person name="Jacobson E.R."/>
        </authorList>
    </citation>
    <scope>NUCLEOTIDE SEQUENCE</scope>
</reference>
<keyword evidence="4" id="KW-0239">DNA-directed DNA polymerase</keyword>
<dbReference type="InterPro" id="IPR023211">
    <property type="entry name" value="DNA_pol_palm_dom_sf"/>
</dbReference>
<protein>
    <recommendedName>
        <fullName evidence="1">DNA-directed DNA polymerase</fullName>
        <ecNumber evidence="1">2.7.7.7</ecNumber>
    </recommendedName>
</protein>
<keyword evidence="2" id="KW-0808">Transferase</keyword>
<evidence type="ECO:0000256" key="3">
    <source>
        <dbReference type="ARBA" id="ARBA00022695"/>
    </source>
</evidence>
<dbReference type="Pfam" id="PF00136">
    <property type="entry name" value="DNA_pol_B"/>
    <property type="match status" value="1"/>
</dbReference>
<dbReference type="EC" id="2.7.7.7" evidence="1"/>
<dbReference type="InterPro" id="IPR006134">
    <property type="entry name" value="DNA-dir_DNA_pol_B_multi_dom"/>
</dbReference>
<dbReference type="EMBL" id="AY437559">
    <property type="protein sequence ID" value="AAS17072.1"/>
    <property type="molecule type" value="Genomic_DNA"/>
</dbReference>
<reference evidence="6" key="2">
    <citation type="journal article" date="2005" name="Vet. Microbiol.">
        <title>Varanid herpesvirus 1: a novel herpesvirus associated with proliferative stomatitis in green tree monitors (Varanus prasinus).</title>
        <authorList>
            <person name="Wellehan J.F."/>
            <person name="Johnson A.J."/>
            <person name="Latimer K.S."/>
            <person name="Whiteside D.P."/>
            <person name="Crawshaw G.J."/>
            <person name="Detrisac C.J."/>
            <person name="Terrell S.P."/>
            <person name="Heard D.J."/>
            <person name="Childress A."/>
            <person name="Jacobson E.R."/>
        </authorList>
    </citation>
    <scope>NUCLEOTIDE SEQUENCE</scope>
</reference>
<dbReference type="SUPFAM" id="SSF56672">
    <property type="entry name" value="DNA/RNA polymerases"/>
    <property type="match status" value="1"/>
</dbReference>
<proteinExistence type="predicted"/>
<evidence type="ECO:0000256" key="4">
    <source>
        <dbReference type="ARBA" id="ARBA00022932"/>
    </source>
</evidence>
<name>Q6T420_9VIRU</name>
<dbReference type="Gene3D" id="3.90.1600.10">
    <property type="entry name" value="Palm domain of DNA polymerase"/>
    <property type="match status" value="1"/>
</dbReference>
<evidence type="ECO:0000259" key="5">
    <source>
        <dbReference type="Pfam" id="PF00136"/>
    </source>
</evidence>
<keyword evidence="3" id="KW-0548">Nucleotidyltransferase</keyword>
<feature type="domain" description="DNA-directed DNA polymerase family B multifunctional" evidence="5">
    <location>
        <begin position="2"/>
        <end position="45"/>
    </location>
</feature>
<accession>Q6T420</accession>
<evidence type="ECO:0000256" key="2">
    <source>
        <dbReference type="ARBA" id="ARBA00022679"/>
    </source>
</evidence>
<dbReference type="InterPro" id="IPR043502">
    <property type="entry name" value="DNA/RNA_pol_sf"/>
</dbReference>
<evidence type="ECO:0000313" key="6">
    <source>
        <dbReference type="EMBL" id="AAS17072.1"/>
    </source>
</evidence>